<dbReference type="SUPFAM" id="SSF55298">
    <property type="entry name" value="YjgF-like"/>
    <property type="match status" value="1"/>
</dbReference>
<accession>A0ABS5PNR5</accession>
<dbReference type="InterPro" id="IPR006056">
    <property type="entry name" value="RidA"/>
</dbReference>
<dbReference type="InterPro" id="IPR035959">
    <property type="entry name" value="RutC-like_sf"/>
</dbReference>
<reference evidence="2 3" key="1">
    <citation type="submission" date="2021-05" db="EMBL/GenBank/DDBJ databases">
        <title>Fusibacter ferrireducens sp. nov., an anaerobic, sulfur- and Fe-reducing bacterium isolated from the mangrove sediment.</title>
        <authorList>
            <person name="Qiu D."/>
        </authorList>
    </citation>
    <scope>NUCLEOTIDE SEQUENCE [LARGE SCALE GENOMIC DNA]</scope>
    <source>
        <strain evidence="2 3">DSM 12116</strain>
    </source>
</reference>
<evidence type="ECO:0000256" key="1">
    <source>
        <dbReference type="ARBA" id="ARBA00010552"/>
    </source>
</evidence>
<dbReference type="NCBIfam" id="TIGR00004">
    <property type="entry name" value="Rid family detoxifying hydrolase"/>
    <property type="match status" value="1"/>
</dbReference>
<proteinExistence type="inferred from homology"/>
<dbReference type="PANTHER" id="PTHR11803:SF39">
    <property type="entry name" value="2-IMINOBUTANOATE_2-IMINOPROPANOATE DEAMINASE"/>
    <property type="match status" value="1"/>
</dbReference>
<dbReference type="RefSeq" id="WP_213236673.1">
    <property type="nucleotide sequence ID" value="NZ_JAHBCL010000013.1"/>
</dbReference>
<name>A0ABS5PNR5_9FIRM</name>
<evidence type="ECO:0000313" key="2">
    <source>
        <dbReference type="EMBL" id="MBS7526815.1"/>
    </source>
</evidence>
<dbReference type="PROSITE" id="PS01094">
    <property type="entry name" value="UPF0076"/>
    <property type="match status" value="1"/>
</dbReference>
<evidence type="ECO:0000313" key="3">
    <source>
        <dbReference type="Proteomes" id="UP000746471"/>
    </source>
</evidence>
<dbReference type="Proteomes" id="UP000746471">
    <property type="component" value="Unassembled WGS sequence"/>
</dbReference>
<dbReference type="Pfam" id="PF01042">
    <property type="entry name" value="Ribonuc_L-PSP"/>
    <property type="match status" value="1"/>
</dbReference>
<comment type="caution">
    <text evidence="2">The sequence shown here is derived from an EMBL/GenBank/DDBJ whole genome shotgun (WGS) entry which is preliminary data.</text>
</comment>
<keyword evidence="3" id="KW-1185">Reference proteome</keyword>
<dbReference type="InterPro" id="IPR019897">
    <property type="entry name" value="RidA_CS"/>
</dbReference>
<dbReference type="InterPro" id="IPR006175">
    <property type="entry name" value="YjgF/YER057c/UK114"/>
</dbReference>
<dbReference type="CDD" id="cd00448">
    <property type="entry name" value="YjgF_YER057c_UK114_family"/>
    <property type="match status" value="1"/>
</dbReference>
<dbReference type="EMBL" id="JAHBCL010000013">
    <property type="protein sequence ID" value="MBS7526815.1"/>
    <property type="molecule type" value="Genomic_DNA"/>
</dbReference>
<comment type="similarity">
    <text evidence="1">Belongs to the RutC family.</text>
</comment>
<sequence>MLKTIHTSNAPAAVGPYSQGVSAGNFVFVSGQVPINPANGELVKGDIKAATKQSLENCKAILAESGLTMKSVVKVTVLLNDISDFAAMNEVYGTYFDEHKPARAAFEVAKLPLNADVEIEMIAYGENA</sequence>
<dbReference type="Gene3D" id="3.30.1330.40">
    <property type="entry name" value="RutC-like"/>
    <property type="match status" value="1"/>
</dbReference>
<dbReference type="PANTHER" id="PTHR11803">
    <property type="entry name" value="2-IMINOBUTANOATE/2-IMINOPROPANOATE DEAMINASE RIDA"/>
    <property type="match status" value="1"/>
</dbReference>
<gene>
    <name evidence="2" type="ORF">KHM83_09010</name>
</gene>
<organism evidence="2 3">
    <name type="scientific">Fusibacter paucivorans</name>
    <dbReference type="NCBI Taxonomy" id="76009"/>
    <lineage>
        <taxon>Bacteria</taxon>
        <taxon>Bacillati</taxon>
        <taxon>Bacillota</taxon>
        <taxon>Clostridia</taxon>
        <taxon>Eubacteriales</taxon>
        <taxon>Eubacteriales Family XII. Incertae Sedis</taxon>
        <taxon>Fusibacter</taxon>
    </lineage>
</organism>
<protein>
    <submittedName>
        <fullName evidence="2">RidA family protein</fullName>
    </submittedName>
</protein>